<gene>
    <name evidence="1" type="ORF">SAMN05421762_3614</name>
</gene>
<name>A0A1I1QLV4_9RHOB</name>
<protein>
    <submittedName>
        <fullName evidence="1">Uncharacterized protein</fullName>
    </submittedName>
</protein>
<keyword evidence="2" id="KW-1185">Reference proteome</keyword>
<sequence>MVMYGGNVVERGATARMLEDPQGDYTNSLISGVSHLSH</sequence>
<evidence type="ECO:0000313" key="2">
    <source>
        <dbReference type="Proteomes" id="UP000231644"/>
    </source>
</evidence>
<evidence type="ECO:0000313" key="1">
    <source>
        <dbReference type="EMBL" id="SFD20828.1"/>
    </source>
</evidence>
<dbReference type="EMBL" id="FOLX01000004">
    <property type="protein sequence ID" value="SFD20828.1"/>
    <property type="molecule type" value="Genomic_DNA"/>
</dbReference>
<proteinExistence type="predicted"/>
<dbReference type="AlphaFoldDB" id="A0A1I1QLV4"/>
<accession>A0A1I1QLV4</accession>
<dbReference type="Proteomes" id="UP000231644">
    <property type="component" value="Unassembled WGS sequence"/>
</dbReference>
<reference evidence="1 2" key="1">
    <citation type="submission" date="2016-10" db="EMBL/GenBank/DDBJ databases">
        <authorList>
            <person name="de Groot N.N."/>
        </authorList>
    </citation>
    <scope>NUCLEOTIDE SEQUENCE [LARGE SCALE GENOMIC DNA]</scope>
    <source>
        <strain evidence="1 2">DSM 29619</strain>
    </source>
</reference>
<organism evidence="1 2">
    <name type="scientific">Pseudooceanicola nitratireducens</name>
    <dbReference type="NCBI Taxonomy" id="517719"/>
    <lineage>
        <taxon>Bacteria</taxon>
        <taxon>Pseudomonadati</taxon>
        <taxon>Pseudomonadota</taxon>
        <taxon>Alphaproteobacteria</taxon>
        <taxon>Rhodobacterales</taxon>
        <taxon>Paracoccaceae</taxon>
        <taxon>Pseudooceanicola</taxon>
    </lineage>
</organism>